<dbReference type="EMBL" id="AZGZ01000004">
    <property type="protein sequence ID" value="KZZ95730.1"/>
    <property type="molecule type" value="Genomic_DNA"/>
</dbReference>
<dbReference type="GO" id="GO:0012505">
    <property type="term" value="C:endomembrane system"/>
    <property type="evidence" value="ECO:0007669"/>
    <property type="project" value="UniProtKB-SubCell"/>
</dbReference>
<dbReference type="Proteomes" id="UP000242877">
    <property type="component" value="Unassembled WGS sequence"/>
</dbReference>
<evidence type="ECO:0000256" key="5">
    <source>
        <dbReference type="ARBA" id="ARBA00022989"/>
    </source>
</evidence>
<keyword evidence="6" id="KW-0406">Ion transport</keyword>
<reference evidence="11 12" key="1">
    <citation type="journal article" date="2016" name="Genome Biol. Evol.">
        <title>Divergent and convergent evolution of fungal pathogenicity.</title>
        <authorList>
            <person name="Shang Y."/>
            <person name="Xiao G."/>
            <person name="Zheng P."/>
            <person name="Cen K."/>
            <person name="Zhan S."/>
            <person name="Wang C."/>
        </authorList>
    </citation>
    <scope>NUCLEOTIDE SEQUENCE [LARGE SCALE GENOMIC DNA]</scope>
    <source>
        <strain evidence="11 12">ARSEF 7405</strain>
    </source>
</reference>
<feature type="transmembrane region" description="Helical" evidence="9">
    <location>
        <begin position="416"/>
        <end position="439"/>
    </location>
</feature>
<evidence type="ECO:0000313" key="12">
    <source>
        <dbReference type="Proteomes" id="UP000242877"/>
    </source>
</evidence>
<feature type="compositionally biased region" description="Polar residues" evidence="8">
    <location>
        <begin position="59"/>
        <end position="80"/>
    </location>
</feature>
<keyword evidence="4 9" id="KW-0812">Transmembrane</keyword>
<feature type="region of interest" description="Disordered" evidence="8">
    <location>
        <begin position="1"/>
        <end position="122"/>
    </location>
</feature>
<feature type="transmembrane region" description="Helical" evidence="9">
    <location>
        <begin position="289"/>
        <end position="310"/>
    </location>
</feature>
<dbReference type="InterPro" id="IPR044880">
    <property type="entry name" value="NCX_ion-bd_dom_sf"/>
</dbReference>
<feature type="transmembrane region" description="Helical" evidence="9">
    <location>
        <begin position="192"/>
        <end position="214"/>
    </location>
</feature>
<dbReference type="PANTHER" id="PTHR31503:SF20">
    <property type="entry name" value="CA(2+)_H(+) EXCHANGER, PUTATIVE (EUROFUNG)-RELATED"/>
    <property type="match status" value="1"/>
</dbReference>
<dbReference type="VEuPathDB" id="FungiDB:AAP_01406"/>
<feature type="compositionally biased region" description="Polar residues" evidence="8">
    <location>
        <begin position="87"/>
        <end position="118"/>
    </location>
</feature>
<feature type="compositionally biased region" description="Basic and acidic residues" evidence="8">
    <location>
        <begin position="38"/>
        <end position="49"/>
    </location>
</feature>
<evidence type="ECO:0000256" key="3">
    <source>
        <dbReference type="ARBA" id="ARBA00022448"/>
    </source>
</evidence>
<feature type="transmembrane region" description="Helical" evidence="9">
    <location>
        <begin position="446"/>
        <end position="474"/>
    </location>
</feature>
<feature type="transmembrane region" description="Helical" evidence="9">
    <location>
        <begin position="255"/>
        <end position="277"/>
    </location>
</feature>
<protein>
    <submittedName>
        <fullName evidence="11">Calcium/proton exchanger</fullName>
    </submittedName>
</protein>
<dbReference type="GO" id="GO:0015369">
    <property type="term" value="F:calcium:proton antiporter activity"/>
    <property type="evidence" value="ECO:0007669"/>
    <property type="project" value="TreeGrafter"/>
</dbReference>
<evidence type="ECO:0000259" key="10">
    <source>
        <dbReference type="Pfam" id="PF01699"/>
    </source>
</evidence>
<dbReference type="Gene3D" id="1.20.1420.30">
    <property type="entry name" value="NCX, central ion-binding region"/>
    <property type="match status" value="2"/>
</dbReference>
<dbReference type="Pfam" id="PF01699">
    <property type="entry name" value="Na_Ca_ex"/>
    <property type="match status" value="2"/>
</dbReference>
<dbReference type="InterPro" id="IPR004713">
    <property type="entry name" value="CaH_exchang"/>
</dbReference>
<organism evidence="11 12">
    <name type="scientific">Ascosphaera apis ARSEF 7405</name>
    <dbReference type="NCBI Taxonomy" id="392613"/>
    <lineage>
        <taxon>Eukaryota</taxon>
        <taxon>Fungi</taxon>
        <taxon>Dikarya</taxon>
        <taxon>Ascomycota</taxon>
        <taxon>Pezizomycotina</taxon>
        <taxon>Eurotiomycetes</taxon>
        <taxon>Eurotiomycetidae</taxon>
        <taxon>Onygenales</taxon>
        <taxon>Ascosphaeraceae</taxon>
        <taxon>Ascosphaera</taxon>
    </lineage>
</organism>
<dbReference type="GO" id="GO:0000329">
    <property type="term" value="C:fungal-type vacuole membrane"/>
    <property type="evidence" value="ECO:0007669"/>
    <property type="project" value="TreeGrafter"/>
</dbReference>
<evidence type="ECO:0000313" key="11">
    <source>
        <dbReference type="EMBL" id="KZZ95730.1"/>
    </source>
</evidence>
<feature type="transmembrane region" description="Helical" evidence="9">
    <location>
        <begin position="220"/>
        <end position="243"/>
    </location>
</feature>
<proteinExistence type="inferred from homology"/>
<dbReference type="FunFam" id="1.20.1420.30:FF:000011">
    <property type="entry name" value="Vacuolar calcium ion transporter"/>
    <property type="match status" value="1"/>
</dbReference>
<keyword evidence="7 9" id="KW-0472">Membrane</keyword>
<keyword evidence="3" id="KW-0813">Transport</keyword>
<comment type="caution">
    <text evidence="11">The sequence shown here is derived from an EMBL/GenBank/DDBJ whole genome shotgun (WGS) entry which is preliminary data.</text>
</comment>
<feature type="transmembrane region" description="Helical" evidence="9">
    <location>
        <begin position="508"/>
        <end position="528"/>
    </location>
</feature>
<feature type="transmembrane region" description="Helical" evidence="9">
    <location>
        <begin position="132"/>
        <end position="154"/>
    </location>
</feature>
<evidence type="ECO:0000256" key="1">
    <source>
        <dbReference type="ARBA" id="ARBA00004127"/>
    </source>
</evidence>
<evidence type="ECO:0000256" key="7">
    <source>
        <dbReference type="ARBA" id="ARBA00023136"/>
    </source>
</evidence>
<feature type="transmembrane region" description="Helical" evidence="9">
    <location>
        <begin position="380"/>
        <end position="404"/>
    </location>
</feature>
<gene>
    <name evidence="11" type="ORF">AAP_01406</name>
</gene>
<evidence type="ECO:0000256" key="6">
    <source>
        <dbReference type="ARBA" id="ARBA00023065"/>
    </source>
</evidence>
<feature type="transmembrane region" description="Helical" evidence="9">
    <location>
        <begin position="480"/>
        <end position="501"/>
    </location>
</feature>
<evidence type="ECO:0000256" key="2">
    <source>
        <dbReference type="ARBA" id="ARBA00008170"/>
    </source>
</evidence>
<dbReference type="GO" id="GO:0006874">
    <property type="term" value="P:intracellular calcium ion homeostasis"/>
    <property type="evidence" value="ECO:0007669"/>
    <property type="project" value="TreeGrafter"/>
</dbReference>
<feature type="transmembrane region" description="Helical" evidence="9">
    <location>
        <begin position="160"/>
        <end position="180"/>
    </location>
</feature>
<feature type="domain" description="Sodium/calcium exchanger membrane region" evidence="10">
    <location>
        <begin position="159"/>
        <end position="312"/>
    </location>
</feature>
<dbReference type="OrthoDB" id="1699231at2759"/>
<evidence type="ECO:0000256" key="9">
    <source>
        <dbReference type="SAM" id="Phobius"/>
    </source>
</evidence>
<accession>A0A166PBT6</accession>
<feature type="domain" description="Sodium/calcium exchanger membrane region" evidence="10">
    <location>
        <begin position="382"/>
        <end position="524"/>
    </location>
</feature>
<dbReference type="PANTHER" id="PTHR31503">
    <property type="entry name" value="VACUOLAR CALCIUM ION TRANSPORTER"/>
    <property type="match status" value="1"/>
</dbReference>
<comment type="similarity">
    <text evidence="2">Belongs to the Ca(2+):cation antiporter (CaCA) (TC 2.A.19) family.</text>
</comment>
<dbReference type="InterPro" id="IPR004837">
    <property type="entry name" value="NaCa_Exmemb"/>
</dbReference>
<dbReference type="AlphaFoldDB" id="A0A166PBT6"/>
<keyword evidence="12" id="KW-1185">Reference proteome</keyword>
<sequence>MQYQPYAERDEPDMEMRAGANQPIGPVQHLPALPVIEAHMEDHPEESKETSPGGPPSSDLLNVPNNNAETASGSDINTQESRGETRSYISTNSTSAMLRNNSQNNPPELDRSTSQTSSRKPKRYTFGGQLRFVLFSSWINVLLIAAPVGIALNYAHVNSIAVFVVNFLAIIPLAAMLSNATEEIALRTGETIGGLLNATFGNAVELIVSIIALFKDEYVIVQTSLIGSMLSNLLLVMGMCFFFGGISRVEQNFNVTVAQTASSMLSLAVGSLIIPTAFHEWSDAGNAGIAQISRGTSILLLIVYGCYLFFQLKTHIDMYNAPSPKAEKLKWSKVNQGDVSRTIAQAGSTIAVTGIRDGVQITENTEDEDDKEEEPQLQTWVAILTLAISTVFVALCAEFMVGSINDLVATGHISETFVGLILLPIVGNAAEHVTAVTVAMKDKMDLAIGVAVGSSMQIALLVLPLIVVIGWIAGKDDMNLYFDGFQIAVLFVAMLLVNYLIQDGKSHWLEGIMLMMLYLIISVSAWFYPAKEKMTKRFVPVPSMGQYQFDMR</sequence>
<evidence type="ECO:0000256" key="8">
    <source>
        <dbReference type="SAM" id="MobiDB-lite"/>
    </source>
</evidence>
<evidence type="ECO:0000256" key="4">
    <source>
        <dbReference type="ARBA" id="ARBA00022692"/>
    </source>
</evidence>
<comment type="subcellular location">
    <subcellularLocation>
        <location evidence="1">Endomembrane system</location>
        <topology evidence="1">Multi-pass membrane protein</topology>
    </subcellularLocation>
</comment>
<keyword evidence="5 9" id="KW-1133">Transmembrane helix</keyword>
<name>A0A166PBT6_9EURO</name>